<sequence length="99" mass="11736">MKTPMDQKLKGILLMLYKQLDDLDFAVDLALLSNTNQQMQEKKQYYWGQLPYTGPHHLLRKEKGFKSQSIQRHNTVQGEALEEEKRVFYICIARKYTTI</sequence>
<protein>
    <submittedName>
        <fullName evidence="1">Uncharacterized protein</fullName>
    </submittedName>
</protein>
<keyword evidence="2" id="KW-1185">Reference proteome</keyword>
<gene>
    <name evidence="1" type="ORF">DPMN_008698</name>
</gene>
<organism evidence="1 2">
    <name type="scientific">Dreissena polymorpha</name>
    <name type="common">Zebra mussel</name>
    <name type="synonym">Mytilus polymorpha</name>
    <dbReference type="NCBI Taxonomy" id="45954"/>
    <lineage>
        <taxon>Eukaryota</taxon>
        <taxon>Metazoa</taxon>
        <taxon>Spiralia</taxon>
        <taxon>Lophotrochozoa</taxon>
        <taxon>Mollusca</taxon>
        <taxon>Bivalvia</taxon>
        <taxon>Autobranchia</taxon>
        <taxon>Heteroconchia</taxon>
        <taxon>Euheterodonta</taxon>
        <taxon>Imparidentia</taxon>
        <taxon>Neoheterodontei</taxon>
        <taxon>Myida</taxon>
        <taxon>Dreissenoidea</taxon>
        <taxon>Dreissenidae</taxon>
        <taxon>Dreissena</taxon>
    </lineage>
</organism>
<proteinExistence type="predicted"/>
<dbReference type="Proteomes" id="UP000828390">
    <property type="component" value="Unassembled WGS sequence"/>
</dbReference>
<reference evidence="1" key="1">
    <citation type="journal article" date="2019" name="bioRxiv">
        <title>The Genome of the Zebra Mussel, Dreissena polymorpha: A Resource for Invasive Species Research.</title>
        <authorList>
            <person name="McCartney M.A."/>
            <person name="Auch B."/>
            <person name="Kono T."/>
            <person name="Mallez S."/>
            <person name="Zhang Y."/>
            <person name="Obille A."/>
            <person name="Becker A."/>
            <person name="Abrahante J.E."/>
            <person name="Garbe J."/>
            <person name="Badalamenti J.P."/>
            <person name="Herman A."/>
            <person name="Mangelson H."/>
            <person name="Liachko I."/>
            <person name="Sullivan S."/>
            <person name="Sone E.D."/>
            <person name="Koren S."/>
            <person name="Silverstein K.A.T."/>
            <person name="Beckman K.B."/>
            <person name="Gohl D.M."/>
        </authorList>
    </citation>
    <scope>NUCLEOTIDE SEQUENCE</scope>
    <source>
        <strain evidence="1">Duluth1</strain>
        <tissue evidence="1">Whole animal</tissue>
    </source>
</reference>
<accession>A0A9D4N0Z0</accession>
<evidence type="ECO:0000313" key="1">
    <source>
        <dbReference type="EMBL" id="KAH3884712.1"/>
    </source>
</evidence>
<reference evidence="1" key="2">
    <citation type="submission" date="2020-11" db="EMBL/GenBank/DDBJ databases">
        <authorList>
            <person name="McCartney M.A."/>
            <person name="Auch B."/>
            <person name="Kono T."/>
            <person name="Mallez S."/>
            <person name="Becker A."/>
            <person name="Gohl D.M."/>
            <person name="Silverstein K.A.T."/>
            <person name="Koren S."/>
            <person name="Bechman K.B."/>
            <person name="Herman A."/>
            <person name="Abrahante J.E."/>
            <person name="Garbe J."/>
        </authorList>
    </citation>
    <scope>NUCLEOTIDE SEQUENCE</scope>
    <source>
        <strain evidence="1">Duluth1</strain>
        <tissue evidence="1">Whole animal</tissue>
    </source>
</reference>
<dbReference type="AlphaFoldDB" id="A0A9D4N0Z0"/>
<evidence type="ECO:0000313" key="2">
    <source>
        <dbReference type="Proteomes" id="UP000828390"/>
    </source>
</evidence>
<dbReference type="EMBL" id="JAIWYP010000001">
    <property type="protein sequence ID" value="KAH3884712.1"/>
    <property type="molecule type" value="Genomic_DNA"/>
</dbReference>
<comment type="caution">
    <text evidence="1">The sequence shown here is derived from an EMBL/GenBank/DDBJ whole genome shotgun (WGS) entry which is preliminary data.</text>
</comment>
<name>A0A9D4N0Z0_DREPO</name>